<evidence type="ECO:0000256" key="1">
    <source>
        <dbReference type="SAM" id="MobiDB-lite"/>
    </source>
</evidence>
<dbReference type="AlphaFoldDB" id="A0A3A9JJD5"/>
<keyword evidence="4" id="KW-1185">Reference proteome</keyword>
<accession>A0A3A9JJD5</accession>
<name>A0A3A9JJD5_9PROT</name>
<feature type="compositionally biased region" description="Acidic residues" evidence="1">
    <location>
        <begin position="79"/>
        <end position="89"/>
    </location>
</feature>
<dbReference type="Proteomes" id="UP000278036">
    <property type="component" value="Unassembled WGS sequence"/>
</dbReference>
<feature type="region of interest" description="Disordered" evidence="1">
    <location>
        <begin position="1"/>
        <end position="20"/>
    </location>
</feature>
<evidence type="ECO:0000313" key="5">
    <source>
        <dbReference type="Proteomes" id="UP000278036"/>
    </source>
</evidence>
<feature type="compositionally biased region" description="Low complexity" evidence="1">
    <location>
        <begin position="7"/>
        <end position="18"/>
    </location>
</feature>
<organism evidence="2 5">
    <name type="scientific">Teichococcus wenyumeiae</name>
    <dbReference type="NCBI Taxonomy" id="2478470"/>
    <lineage>
        <taxon>Bacteria</taxon>
        <taxon>Pseudomonadati</taxon>
        <taxon>Pseudomonadota</taxon>
        <taxon>Alphaproteobacteria</taxon>
        <taxon>Acetobacterales</taxon>
        <taxon>Roseomonadaceae</taxon>
        <taxon>Roseomonas</taxon>
    </lineage>
</organism>
<evidence type="ECO:0000313" key="2">
    <source>
        <dbReference type="EMBL" id="RKK03794.1"/>
    </source>
</evidence>
<comment type="caution">
    <text evidence="2">The sequence shown here is derived from an EMBL/GenBank/DDBJ whole genome shotgun (WGS) entry which is preliminary data.</text>
</comment>
<dbReference type="RefSeq" id="WP_120638699.1">
    <property type="nucleotide sequence ID" value="NZ_RAQU01000069.1"/>
</dbReference>
<dbReference type="Proteomes" id="UP000274097">
    <property type="component" value="Unassembled WGS sequence"/>
</dbReference>
<evidence type="ECO:0000313" key="3">
    <source>
        <dbReference type="EMBL" id="RMI20471.1"/>
    </source>
</evidence>
<proteinExistence type="predicted"/>
<dbReference type="EMBL" id="RFLX01000011">
    <property type="protein sequence ID" value="RMI20471.1"/>
    <property type="molecule type" value="Genomic_DNA"/>
</dbReference>
<evidence type="ECO:0000313" key="4">
    <source>
        <dbReference type="Proteomes" id="UP000274097"/>
    </source>
</evidence>
<dbReference type="InParanoid" id="A0A3A9JJD5"/>
<protein>
    <submittedName>
        <fullName evidence="2">Uncharacterized protein</fullName>
    </submittedName>
</protein>
<reference evidence="2 5" key="1">
    <citation type="submission" date="2018-09" db="EMBL/GenBank/DDBJ databases">
        <title>Roseomonas sp. nov., isolated from feces of Tibetan antelopes in the Qinghai-Tibet plateau, China.</title>
        <authorList>
            <person name="Tian Z."/>
        </authorList>
    </citation>
    <scope>NUCLEOTIDE SEQUENCE [LARGE SCALE GENOMIC DNA]</scope>
    <source>
        <strain evidence="3 4">Z23</strain>
        <strain evidence="2 5">Z24</strain>
    </source>
</reference>
<sequence length="119" mass="12761">MSRSSRRQPSAPASRGAAIDPRKAALSRIAELIARGYDASRLRREAEAVIASLSGTMDSNELRDVLDEVREQLEAGVEAAEEQASEIDSDDKVSTRNVQRMVGAMTAARDAFGRAASAL</sequence>
<gene>
    <name evidence="2" type="ORF">D6Z83_12840</name>
    <name evidence="3" type="ORF">EBE87_15090</name>
</gene>
<dbReference type="EMBL" id="RAQU01000069">
    <property type="protein sequence ID" value="RKK03794.1"/>
    <property type="molecule type" value="Genomic_DNA"/>
</dbReference>
<feature type="region of interest" description="Disordered" evidence="1">
    <location>
        <begin position="76"/>
        <end position="95"/>
    </location>
</feature>